<feature type="transmembrane region" description="Helical" evidence="1">
    <location>
        <begin position="7"/>
        <end position="28"/>
    </location>
</feature>
<sequence>MKRSIISIVLTICFLFLDKITLTLFYLLHFVTSEDLSGIMIIPGYIFFIILMLSPVFAIFSLIKEKIFIARIISYSSLAIWIFAAFKLFYL</sequence>
<protein>
    <submittedName>
        <fullName evidence="2">Uncharacterized protein</fullName>
    </submittedName>
</protein>
<dbReference type="EMBL" id="MGKU01000004">
    <property type="protein sequence ID" value="OGN32935.1"/>
    <property type="molecule type" value="Genomic_DNA"/>
</dbReference>
<evidence type="ECO:0000313" key="3">
    <source>
        <dbReference type="Proteomes" id="UP000177494"/>
    </source>
</evidence>
<dbReference type="STRING" id="1802706.A3I32_00015"/>
<gene>
    <name evidence="2" type="ORF">A3I32_00015</name>
</gene>
<comment type="caution">
    <text evidence="2">The sequence shown here is derived from an EMBL/GenBank/DDBJ whole genome shotgun (WGS) entry which is preliminary data.</text>
</comment>
<dbReference type="AlphaFoldDB" id="A0A1F8H5S8"/>
<evidence type="ECO:0000256" key="1">
    <source>
        <dbReference type="SAM" id="Phobius"/>
    </source>
</evidence>
<feature type="transmembrane region" description="Helical" evidence="1">
    <location>
        <begin position="40"/>
        <end position="60"/>
    </location>
</feature>
<proteinExistence type="predicted"/>
<keyword evidence="1" id="KW-0472">Membrane</keyword>
<keyword evidence="1" id="KW-0812">Transmembrane</keyword>
<organism evidence="2 3">
    <name type="scientific">Candidatus Yanofskybacteria bacterium RIFCSPLOWO2_02_FULL_45_10</name>
    <dbReference type="NCBI Taxonomy" id="1802706"/>
    <lineage>
        <taxon>Bacteria</taxon>
        <taxon>Candidatus Yanofskyibacteriota</taxon>
    </lineage>
</organism>
<reference evidence="2 3" key="1">
    <citation type="journal article" date="2016" name="Nat. Commun.">
        <title>Thousands of microbial genomes shed light on interconnected biogeochemical processes in an aquifer system.</title>
        <authorList>
            <person name="Anantharaman K."/>
            <person name="Brown C.T."/>
            <person name="Hug L.A."/>
            <person name="Sharon I."/>
            <person name="Castelle C.J."/>
            <person name="Probst A.J."/>
            <person name="Thomas B.C."/>
            <person name="Singh A."/>
            <person name="Wilkins M.J."/>
            <person name="Karaoz U."/>
            <person name="Brodie E.L."/>
            <person name="Williams K.H."/>
            <person name="Hubbard S.S."/>
            <person name="Banfield J.F."/>
        </authorList>
    </citation>
    <scope>NUCLEOTIDE SEQUENCE [LARGE SCALE GENOMIC DNA]</scope>
</reference>
<accession>A0A1F8H5S8</accession>
<feature type="transmembrane region" description="Helical" evidence="1">
    <location>
        <begin position="72"/>
        <end position="90"/>
    </location>
</feature>
<dbReference type="Proteomes" id="UP000177494">
    <property type="component" value="Unassembled WGS sequence"/>
</dbReference>
<keyword evidence="1" id="KW-1133">Transmembrane helix</keyword>
<name>A0A1F8H5S8_9BACT</name>
<evidence type="ECO:0000313" key="2">
    <source>
        <dbReference type="EMBL" id="OGN32935.1"/>
    </source>
</evidence>